<evidence type="ECO:0000256" key="1">
    <source>
        <dbReference type="ARBA" id="ARBA00022679"/>
    </source>
</evidence>
<evidence type="ECO:0000259" key="4">
    <source>
        <dbReference type="PROSITE" id="PS50237"/>
    </source>
</evidence>
<dbReference type="InterPro" id="IPR000569">
    <property type="entry name" value="HECT_dom"/>
</dbReference>
<keyword evidence="6" id="KW-1185">Reference proteome</keyword>
<accession>A0ABU7BIV7</accession>
<keyword evidence="2 3" id="KW-0833">Ubl conjugation pathway</keyword>
<dbReference type="PROSITE" id="PS50237">
    <property type="entry name" value="HECT"/>
    <property type="match status" value="1"/>
</dbReference>
<evidence type="ECO:0000256" key="3">
    <source>
        <dbReference type="PROSITE-ProRule" id="PRU00104"/>
    </source>
</evidence>
<organism evidence="5 6">
    <name type="scientific">Ataeniobius toweri</name>
    <dbReference type="NCBI Taxonomy" id="208326"/>
    <lineage>
        <taxon>Eukaryota</taxon>
        <taxon>Metazoa</taxon>
        <taxon>Chordata</taxon>
        <taxon>Craniata</taxon>
        <taxon>Vertebrata</taxon>
        <taxon>Euteleostomi</taxon>
        <taxon>Actinopterygii</taxon>
        <taxon>Neopterygii</taxon>
        <taxon>Teleostei</taxon>
        <taxon>Neoteleostei</taxon>
        <taxon>Acanthomorphata</taxon>
        <taxon>Ovalentaria</taxon>
        <taxon>Atherinomorphae</taxon>
        <taxon>Cyprinodontiformes</taxon>
        <taxon>Goodeidae</taxon>
        <taxon>Ataeniobius</taxon>
    </lineage>
</organism>
<protein>
    <recommendedName>
        <fullName evidence="4">HECT domain-containing protein</fullName>
    </recommendedName>
</protein>
<keyword evidence="1" id="KW-0808">Transferase</keyword>
<reference evidence="5 6" key="1">
    <citation type="submission" date="2021-07" db="EMBL/GenBank/DDBJ databases">
        <authorList>
            <person name="Palmer J.M."/>
        </authorList>
    </citation>
    <scope>NUCLEOTIDE SEQUENCE [LARGE SCALE GENOMIC DNA]</scope>
    <source>
        <strain evidence="5 6">AT_MEX2019</strain>
        <tissue evidence="5">Muscle</tissue>
    </source>
</reference>
<feature type="domain" description="HECT" evidence="4">
    <location>
        <begin position="47"/>
        <end position="105"/>
    </location>
</feature>
<evidence type="ECO:0000313" key="6">
    <source>
        <dbReference type="Proteomes" id="UP001345963"/>
    </source>
</evidence>
<dbReference type="Proteomes" id="UP001345963">
    <property type="component" value="Unassembled WGS sequence"/>
</dbReference>
<comment type="caution">
    <text evidence="5">The sequence shown here is derived from an EMBL/GenBank/DDBJ whole genome shotgun (WGS) entry which is preliminary data.</text>
</comment>
<dbReference type="Gene3D" id="3.30.2410.10">
    <property type="entry name" value="Hect, E3 ligase catalytic domain"/>
    <property type="match status" value="1"/>
</dbReference>
<dbReference type="InterPro" id="IPR035983">
    <property type="entry name" value="Hect_E3_ubiquitin_ligase"/>
</dbReference>
<dbReference type="Pfam" id="PF00632">
    <property type="entry name" value="HECT"/>
    <property type="match status" value="1"/>
</dbReference>
<sequence length="109" mass="12033">MIASHRCCRFVGCTSMMQISRSTTSQMYSIGLSSGYCGGHLSTVYLKIYYFAEGEAAVPVENILKFATGLTSFPQSGLEPLPQIKFLDDSPFPMANTCSNWLKLPLQCF</sequence>
<dbReference type="SUPFAM" id="SSF56204">
    <property type="entry name" value="Hect, E3 ligase catalytic domain"/>
    <property type="match status" value="1"/>
</dbReference>
<evidence type="ECO:0000256" key="2">
    <source>
        <dbReference type="ARBA" id="ARBA00022786"/>
    </source>
</evidence>
<feature type="active site" description="Glycyl thioester intermediate" evidence="3">
    <location>
        <position position="98"/>
    </location>
</feature>
<name>A0ABU7BIV7_9TELE</name>
<proteinExistence type="predicted"/>
<evidence type="ECO:0000313" key="5">
    <source>
        <dbReference type="EMBL" id="MED6249540.1"/>
    </source>
</evidence>
<dbReference type="EMBL" id="JAHUTI010052452">
    <property type="protein sequence ID" value="MED6249540.1"/>
    <property type="molecule type" value="Genomic_DNA"/>
</dbReference>
<gene>
    <name evidence="5" type="ORF">ATANTOWER_015817</name>
</gene>